<dbReference type="EMBL" id="CAXAMN010008668">
    <property type="protein sequence ID" value="CAK9026151.1"/>
    <property type="molecule type" value="Genomic_DNA"/>
</dbReference>
<protein>
    <submittedName>
        <fullName evidence="1">Uncharacterized protein</fullName>
    </submittedName>
</protein>
<evidence type="ECO:0000313" key="1">
    <source>
        <dbReference type="EMBL" id="CAK9026151.1"/>
    </source>
</evidence>
<organism evidence="1 2">
    <name type="scientific">Durusdinium trenchii</name>
    <dbReference type="NCBI Taxonomy" id="1381693"/>
    <lineage>
        <taxon>Eukaryota</taxon>
        <taxon>Sar</taxon>
        <taxon>Alveolata</taxon>
        <taxon>Dinophyceae</taxon>
        <taxon>Suessiales</taxon>
        <taxon>Symbiodiniaceae</taxon>
        <taxon>Durusdinium</taxon>
    </lineage>
</organism>
<keyword evidence="2" id="KW-1185">Reference proteome</keyword>
<gene>
    <name evidence="1" type="ORF">CCMP2556_LOCUS16260</name>
</gene>
<proteinExistence type="predicted"/>
<reference evidence="1 2" key="1">
    <citation type="submission" date="2024-02" db="EMBL/GenBank/DDBJ databases">
        <authorList>
            <person name="Chen Y."/>
            <person name="Shah S."/>
            <person name="Dougan E. K."/>
            <person name="Thang M."/>
            <person name="Chan C."/>
        </authorList>
    </citation>
    <scope>NUCLEOTIDE SEQUENCE [LARGE SCALE GENOMIC DNA]</scope>
</reference>
<accession>A0ABP0KHL9</accession>
<comment type="caution">
    <text evidence="1">The sequence shown here is derived from an EMBL/GenBank/DDBJ whole genome shotgun (WGS) entry which is preliminary data.</text>
</comment>
<sequence>MKSKLGMSDPKSDWPRDRKNGKMVEPRDLEEQIMISNQLQSAKVNTLMKSISHLQKENLSLQRGSREASRTSQYKKIQDELGQQDVLIDVLQGCIGTAKAQELMMNAIESLECDDTRCASCNCDEELVKCDDGSWLCKHCYGQRMWKEPPDTIEKRSKTSKMTKYPESKEKLQKECQAVEKELICTRRLLKAKNSPVSVALPKSALFNTSAALANILAGYVQRADQLEKENVSLRNHREQLENTLEEQEYEHRQRIQQPQEFEWENQASVASIQDLQTRLRLRTSEIDRAMQGVAETRQKLLDQNSKQEALRTKIDAAKNDINMLQEEMGQWSSVERTEHAKQLDKLQRSKELRRQHLLQGREQLKEAKTKLRKSLQSISDQRSPLEVQTKIKAQARRLSLSLRKALQTGRKADWSEFWSQLDTEQSVGLEAPVQELLDKFGIQNSEQNVPKLQELKEALYHMEVAGGDSRIFGQWAASKKKLQDEFRAEASSKLAELQKLETLLSQQEAQVGKLQQERIAAAEHCQEMMAEPQGLAPGADRLPVPARLLVTAPGSSAEEARQAIAAAKQQHAWEKRFLPIEEKDLPAIHLSSLEPDGGLADWTESLKLQAELGLQDELSTNPVVIATFRAEPWSKSVQDLPQIARARAIGVVEAPHEVLEMEDYVDKLDAVHTELQETVADLKLRLQAARVLLRHHDPKAGSRFCEHCPHCFLSN</sequence>
<evidence type="ECO:0000313" key="2">
    <source>
        <dbReference type="Proteomes" id="UP001642484"/>
    </source>
</evidence>
<dbReference type="Proteomes" id="UP001642484">
    <property type="component" value="Unassembled WGS sequence"/>
</dbReference>
<name>A0ABP0KHL9_9DINO</name>